<feature type="domain" description="Beta-mannosidase-like galactose-binding" evidence="8">
    <location>
        <begin position="57"/>
        <end position="217"/>
    </location>
</feature>
<dbReference type="InterPro" id="IPR008979">
    <property type="entry name" value="Galactose-bd-like_sf"/>
</dbReference>
<dbReference type="SUPFAM" id="SSF49785">
    <property type="entry name" value="Galactose-binding domain-like"/>
    <property type="match status" value="1"/>
</dbReference>
<evidence type="ECO:0000313" key="9">
    <source>
        <dbReference type="EMBL" id="QEC64102.1"/>
    </source>
</evidence>
<organism evidence="9 10">
    <name type="scientific">Mucilaginibacter ginsenosidivorans</name>
    <dbReference type="NCBI Taxonomy" id="398053"/>
    <lineage>
        <taxon>Bacteria</taxon>
        <taxon>Pseudomonadati</taxon>
        <taxon>Bacteroidota</taxon>
        <taxon>Sphingobacteriia</taxon>
        <taxon>Sphingobacteriales</taxon>
        <taxon>Sphingobacteriaceae</taxon>
        <taxon>Mucilaginibacter</taxon>
    </lineage>
</organism>
<dbReference type="Gene3D" id="2.60.120.260">
    <property type="entry name" value="Galactose-binding domain-like"/>
    <property type="match status" value="1"/>
</dbReference>
<dbReference type="InterPro" id="IPR054593">
    <property type="entry name" value="Beta-mannosidase-like_N2"/>
</dbReference>
<dbReference type="InterPro" id="IPR036156">
    <property type="entry name" value="Beta-gal/glucu_dom_sf"/>
</dbReference>
<dbReference type="GO" id="GO:0004553">
    <property type="term" value="F:hydrolase activity, hydrolyzing O-glycosyl compounds"/>
    <property type="evidence" value="ECO:0007669"/>
    <property type="project" value="InterPro"/>
</dbReference>
<evidence type="ECO:0000259" key="6">
    <source>
        <dbReference type="Pfam" id="PF02836"/>
    </source>
</evidence>
<keyword evidence="2 9" id="KW-0378">Hydrolase</keyword>
<sequence>MKLKKSKLILVNLLFTLSLSTGYAQTSYELNSGWKCAPAGNLKNTGYELSNTKFSIAAWMPAVVPGTVLTTLLYNQKVPDPFFGMNNQQIQDIYKTGREYYTYWFVKDFREAPVQRGEQVYLNFRGVNYSCNIYLNGHKLNKTAQKGMFLRFNYNITSYLGKTGSNRLAVLVYPPDVAGNPNGGQGGDGTIARNVGLQYTAGWDWIQPVRDRNTGIWDKVTIEKTGPVRITDTHIITLVPGIRLPQGPQKPAIIQVSTELNNASAVAVTGVLKYELDGKIISKRVSLKPMSSQSVSFDDYKLQNPKLWWPNGYGPQDLYDIKVSLVTNGQKVSDRRVLKIGVRQLSSEFNEHTGSRQIEVNGQKIFIKGGNWIISDEMLRLSDKRYDAEVRFHRDMNLNLIRVWGGAMIERPEFYDACDKYGILVFQDLWGSGDCNGRWQDPMKLDDQWARRKYPDDHKLFLQSAEDQIKMVRNHASLAIWCGGNEITPPEDILTALRDTILPRLDNTRWFVDYSNSDSMSHNTLGGNGDGPYGIQPLSIFWEHRTFPFNSEVGSVGLSDYESLKRFIPANNLISPVYDEVTRKTTTDSVWDYHKYIGYDTSISKYGKAKNAEDFAFKAQLVNYDQYRGLAEGFSSHMWDWYTGFIIWKTQNPWTAMRGQMYDYYLDPNACLYGLHNGSEPLHIMYNPVNGMVMAVNNTFKARRSMMLVVKTYDMAGRENLLTQVFADIGPTTSKRYFSIKSEIDKIAAKEGVFLSLQLLDEEKKPITENLYWIADHTGNYSGLQKMKQSNLLAKARSIHPGLVEVTLENGKNNTSAFFNRISLVDAGAGSRLLPVFYSDNYVTILPGEKKTIIVDCKSINGKNKSAIAINGWNTEQRLVPIDTN</sequence>
<keyword evidence="10" id="KW-1185">Reference proteome</keyword>
<dbReference type="PANTHER" id="PTHR43536:SF1">
    <property type="entry name" value="MANNOSYLGLYCOPROTEIN ENDO-BETA-MANNOSIDASE"/>
    <property type="match status" value="1"/>
</dbReference>
<evidence type="ECO:0000256" key="2">
    <source>
        <dbReference type="ARBA" id="ARBA00022801"/>
    </source>
</evidence>
<dbReference type="InterPro" id="IPR041351">
    <property type="entry name" value="Ig_GlcNase"/>
</dbReference>
<accession>A0A5B8UYN3</accession>
<evidence type="ECO:0000259" key="5">
    <source>
        <dbReference type="Pfam" id="PF00703"/>
    </source>
</evidence>
<dbReference type="Gene3D" id="2.60.40.10">
    <property type="entry name" value="Immunoglobulins"/>
    <property type="match status" value="3"/>
</dbReference>
<protein>
    <submittedName>
        <fullName evidence="9">Glycosyl hydrolase</fullName>
    </submittedName>
</protein>
<feature type="domain" description="Glycoside hydrolase family 2 immunoglobulin-like beta-sandwich" evidence="5">
    <location>
        <begin position="250"/>
        <end position="343"/>
    </location>
</feature>
<dbReference type="SUPFAM" id="SSF51445">
    <property type="entry name" value="(Trans)glycosidases"/>
    <property type="match status" value="1"/>
</dbReference>
<comment type="similarity">
    <text evidence="1">Belongs to the glycosyl hydrolase 2 family.</text>
</comment>
<evidence type="ECO:0000259" key="8">
    <source>
        <dbReference type="Pfam" id="PF22666"/>
    </source>
</evidence>
<dbReference type="EMBL" id="CP042436">
    <property type="protein sequence ID" value="QEC64102.1"/>
    <property type="molecule type" value="Genomic_DNA"/>
</dbReference>
<name>A0A5B8UYN3_9SPHI</name>
<feature type="domain" description="Exo-beta-D-glucosaminidase Ig-fold" evidence="7">
    <location>
        <begin position="770"/>
        <end position="875"/>
    </location>
</feature>
<evidence type="ECO:0000256" key="3">
    <source>
        <dbReference type="ARBA" id="ARBA00023295"/>
    </source>
</evidence>
<dbReference type="RefSeq" id="WP_147032675.1">
    <property type="nucleotide sequence ID" value="NZ_CP042436.1"/>
</dbReference>
<dbReference type="InterPro" id="IPR043534">
    <property type="entry name" value="EBDG/EBM"/>
</dbReference>
<dbReference type="InterPro" id="IPR017853">
    <property type="entry name" value="GH"/>
</dbReference>
<evidence type="ECO:0000256" key="4">
    <source>
        <dbReference type="SAM" id="SignalP"/>
    </source>
</evidence>
<feature type="domain" description="Glycoside hydrolase family 2 catalytic" evidence="6">
    <location>
        <begin position="410"/>
        <end position="517"/>
    </location>
</feature>
<dbReference type="InterPro" id="IPR006102">
    <property type="entry name" value="Ig-like_GH2"/>
</dbReference>
<dbReference type="KEGG" id="mgin:FRZ54_16465"/>
<feature type="signal peptide" evidence="4">
    <location>
        <begin position="1"/>
        <end position="24"/>
    </location>
</feature>
<gene>
    <name evidence="9" type="ORF">FRZ54_16465</name>
</gene>
<feature type="chain" id="PRO_5022742706" evidence="4">
    <location>
        <begin position="25"/>
        <end position="885"/>
    </location>
</feature>
<dbReference type="Gene3D" id="3.20.20.80">
    <property type="entry name" value="Glycosidases"/>
    <property type="match status" value="1"/>
</dbReference>
<dbReference type="SUPFAM" id="SSF49303">
    <property type="entry name" value="beta-Galactosidase/glucuronidase domain"/>
    <property type="match status" value="3"/>
</dbReference>
<dbReference type="Pfam" id="PF22666">
    <property type="entry name" value="Glyco_hydro_2_N2"/>
    <property type="match status" value="1"/>
</dbReference>
<dbReference type="Pfam" id="PF02836">
    <property type="entry name" value="Glyco_hydro_2_C"/>
    <property type="match status" value="1"/>
</dbReference>
<evidence type="ECO:0000259" key="7">
    <source>
        <dbReference type="Pfam" id="PF18368"/>
    </source>
</evidence>
<evidence type="ECO:0000256" key="1">
    <source>
        <dbReference type="ARBA" id="ARBA00007401"/>
    </source>
</evidence>
<proteinExistence type="inferred from homology"/>
<dbReference type="InterPro" id="IPR013783">
    <property type="entry name" value="Ig-like_fold"/>
</dbReference>
<dbReference type="Pfam" id="PF18368">
    <property type="entry name" value="Ig_GlcNase"/>
    <property type="match status" value="1"/>
</dbReference>
<dbReference type="Pfam" id="PF00703">
    <property type="entry name" value="Glyco_hydro_2"/>
    <property type="match status" value="1"/>
</dbReference>
<keyword evidence="4" id="KW-0732">Signal</keyword>
<dbReference type="Proteomes" id="UP000321479">
    <property type="component" value="Chromosome"/>
</dbReference>
<evidence type="ECO:0000313" key="10">
    <source>
        <dbReference type="Proteomes" id="UP000321479"/>
    </source>
</evidence>
<keyword evidence="3" id="KW-0326">Glycosidase</keyword>
<dbReference type="GO" id="GO:0005975">
    <property type="term" value="P:carbohydrate metabolic process"/>
    <property type="evidence" value="ECO:0007669"/>
    <property type="project" value="InterPro"/>
</dbReference>
<dbReference type="PANTHER" id="PTHR43536">
    <property type="entry name" value="MANNOSYLGLYCOPROTEIN ENDO-BETA-MANNOSIDASE"/>
    <property type="match status" value="1"/>
</dbReference>
<dbReference type="AlphaFoldDB" id="A0A5B8UYN3"/>
<reference evidence="9 10" key="1">
    <citation type="journal article" date="2017" name="Curr. Microbiol.">
        <title>Mucilaginibacter ginsenosidivorans sp. nov., Isolated from Soil of Ginseng Field.</title>
        <authorList>
            <person name="Kim M.M."/>
            <person name="Siddiqi M.Z."/>
            <person name="Im W.T."/>
        </authorList>
    </citation>
    <scope>NUCLEOTIDE SEQUENCE [LARGE SCALE GENOMIC DNA]</scope>
    <source>
        <strain evidence="9 10">Gsoil 3017</strain>
    </source>
</reference>
<dbReference type="InterPro" id="IPR006103">
    <property type="entry name" value="Glyco_hydro_2_cat"/>
</dbReference>
<dbReference type="OrthoDB" id="9801077at2"/>